<protein>
    <recommendedName>
        <fullName evidence="1">Protein glutaminase domain-containing protein</fullName>
    </recommendedName>
</protein>
<accession>A0A418WK22</accession>
<feature type="domain" description="Protein glutaminase" evidence="1">
    <location>
        <begin position="203"/>
        <end position="312"/>
    </location>
</feature>
<dbReference type="Pfam" id="PF18626">
    <property type="entry name" value="Gln_deamidase_2"/>
    <property type="match status" value="1"/>
</dbReference>
<keyword evidence="3" id="KW-1185">Reference proteome</keyword>
<reference evidence="2 3" key="1">
    <citation type="submission" date="2018-09" db="EMBL/GenBank/DDBJ databases">
        <authorList>
            <person name="Zhu H."/>
        </authorList>
    </citation>
    <scope>NUCLEOTIDE SEQUENCE [LARGE SCALE GENOMIC DNA]</scope>
    <source>
        <strain evidence="2 3">K2R01-6</strain>
    </source>
</reference>
<dbReference type="RefSeq" id="WP_119761538.1">
    <property type="nucleotide sequence ID" value="NZ_QYUM01000003.1"/>
</dbReference>
<evidence type="ECO:0000313" key="2">
    <source>
        <dbReference type="EMBL" id="RJF90383.1"/>
    </source>
</evidence>
<comment type="caution">
    <text evidence="2">The sequence shown here is derived from an EMBL/GenBank/DDBJ whole genome shotgun (WGS) entry which is preliminary data.</text>
</comment>
<dbReference type="OrthoDB" id="8417456at2"/>
<dbReference type="EMBL" id="QYUM01000003">
    <property type="protein sequence ID" value="RJF90383.1"/>
    <property type="molecule type" value="Genomic_DNA"/>
</dbReference>
<dbReference type="AlphaFoldDB" id="A0A418WK22"/>
<name>A0A418WK22_9SPHN</name>
<dbReference type="InterPro" id="IPR041325">
    <property type="entry name" value="Gln_deamidase_2"/>
</dbReference>
<evidence type="ECO:0000259" key="1">
    <source>
        <dbReference type="Pfam" id="PF18626"/>
    </source>
</evidence>
<evidence type="ECO:0000313" key="3">
    <source>
        <dbReference type="Proteomes" id="UP000286100"/>
    </source>
</evidence>
<dbReference type="Gene3D" id="3.10.620.30">
    <property type="match status" value="1"/>
</dbReference>
<organism evidence="2 3">
    <name type="scientific">Sphingomonas cavernae</name>
    <dbReference type="NCBI Taxonomy" id="2320861"/>
    <lineage>
        <taxon>Bacteria</taxon>
        <taxon>Pseudomonadati</taxon>
        <taxon>Pseudomonadota</taxon>
        <taxon>Alphaproteobacteria</taxon>
        <taxon>Sphingomonadales</taxon>
        <taxon>Sphingomonadaceae</taxon>
        <taxon>Sphingomonas</taxon>
    </lineage>
</organism>
<gene>
    <name evidence="2" type="ORF">D3876_09015</name>
</gene>
<dbReference type="Proteomes" id="UP000286100">
    <property type="component" value="Unassembled WGS sequence"/>
</dbReference>
<sequence length="371" mass="42225">MLNPNAIISTHVRLVPPLDRPVAEALRAEGGLSVELDEGRRVRFDPADPRSPGFAQVLDGLSELKRPVYLEVDPATDAIERLLIPHVTRIVDVGTSEGGLSVELEYSHARHELKRDNPDFAELADRARAALERGQTVILTEDDAHDIIDIRGYTPGPDDAPLPPWPRERLPLEFPWWKRLLDWIWRWPIWPWWWFRCVSKGTAQQIFDAMGATTCPPLTVPAPCIPFLYPDDGCWGRAHEMCRLMINMGRKPRKVWIQGSLHVSTKNNPNCAVNWGWHVAPTLCVRRGWFRRQQMVIDPSLFTTPVSQATWKGVQGDPNATLTPSDASIFYLWWNETDPTYVKTNAVLATYRLQLQNRAIQFGAPPYAYCP</sequence>
<proteinExistence type="predicted"/>